<dbReference type="Proteomes" id="UP000218896">
    <property type="component" value="Unassembled WGS sequence"/>
</dbReference>
<evidence type="ECO:0000313" key="3">
    <source>
        <dbReference type="Proteomes" id="UP000218896"/>
    </source>
</evidence>
<dbReference type="AlphaFoldDB" id="A0A2A2FAP7"/>
<keyword evidence="3" id="KW-1185">Reference proteome</keyword>
<reference evidence="2 3" key="1">
    <citation type="submission" date="2017-08" db="EMBL/GenBank/DDBJ databases">
        <title>Halovibrio sewagensis sp. nov., isolated from wastewater of high salinity.</title>
        <authorList>
            <person name="Dong X."/>
            <person name="Zhang G."/>
        </authorList>
    </citation>
    <scope>NUCLEOTIDE SEQUENCE [LARGE SCALE GENOMIC DNA]</scope>
    <source>
        <strain evidence="2 3">YL5-2</strain>
    </source>
</reference>
<name>A0A2A2FAP7_9GAMM</name>
<evidence type="ECO:0000313" key="2">
    <source>
        <dbReference type="EMBL" id="PAU81757.1"/>
    </source>
</evidence>
<organism evidence="2 3">
    <name type="scientific">Halovibrio salipaludis</name>
    <dbReference type="NCBI Taxonomy" id="2032626"/>
    <lineage>
        <taxon>Bacteria</taxon>
        <taxon>Pseudomonadati</taxon>
        <taxon>Pseudomonadota</taxon>
        <taxon>Gammaproteobacteria</taxon>
        <taxon>Oceanospirillales</taxon>
        <taxon>Halomonadaceae</taxon>
        <taxon>Halovibrio</taxon>
    </lineage>
</organism>
<dbReference type="OrthoDB" id="6191808at2"/>
<feature type="region of interest" description="Disordered" evidence="1">
    <location>
        <begin position="417"/>
        <end position="456"/>
    </location>
</feature>
<dbReference type="EMBL" id="NSKD01000001">
    <property type="protein sequence ID" value="PAU81757.1"/>
    <property type="molecule type" value="Genomic_DNA"/>
</dbReference>
<sequence length="456" mass="50810">MKRIFGALVILLFLAAGAYYTTLWYGARTAASELEDAVSPWGNLHWDAVRPTWDGRVTLQGVRWHWFDITRPVRARQVTLEAPGLLALPAWLVGGEQPSRWQLHVDDLELVVEPDLFRPWARSRRALSLKRHPLHFHGCGEQPALTPADLLRMGVDRISGDIELQDMGSGSGEYRYRAEMDAGRLGSLSLAWQAQDLKLPVVSGGRGVPALPRKAELIVRDAGLMRRLSSFCAAAEDEPVGEWVRRASSHWSQAMTGQGLAPTDATTELYRQWLLEGGELTFNWALAGDNWPESGLSAAQWRETTGLQVVHNNRELDDIGFHLSEPSDPPEETERAPLVQMEEPAPEPAFRESDTERAGAWIDRRVRLRLASGRKVEGQLVALEEGQLHIRRTLEGGSVVAPFPVTDVERFEVWRRADDMGRPISDGDSGPGLEDFLNPELGKIQPIPPASDSRED</sequence>
<comment type="caution">
    <text evidence="2">The sequence shown here is derived from an EMBL/GenBank/DDBJ whole genome shotgun (WGS) entry which is preliminary data.</text>
</comment>
<evidence type="ECO:0008006" key="4">
    <source>
        <dbReference type="Google" id="ProtNLM"/>
    </source>
</evidence>
<gene>
    <name evidence="2" type="ORF">CK501_00980</name>
</gene>
<protein>
    <recommendedName>
        <fullName evidence="4">Acetylornithine deacetylase</fullName>
    </recommendedName>
</protein>
<accession>A0A2A2FAP7</accession>
<evidence type="ECO:0000256" key="1">
    <source>
        <dbReference type="SAM" id="MobiDB-lite"/>
    </source>
</evidence>
<dbReference type="RefSeq" id="WP_095615860.1">
    <property type="nucleotide sequence ID" value="NZ_NSKD01000001.1"/>
</dbReference>
<proteinExistence type="predicted"/>